<keyword evidence="2" id="KW-0597">Phosphoprotein</keyword>
<feature type="binding site" evidence="8">
    <location>
        <position position="149"/>
    </location>
    <ligand>
        <name>Mg(2+)</name>
        <dbReference type="ChEBI" id="CHEBI:18420"/>
    </ligand>
</feature>
<dbReference type="InterPro" id="IPR001952">
    <property type="entry name" value="Alkaline_phosphatase"/>
</dbReference>
<evidence type="ECO:0000256" key="6">
    <source>
        <dbReference type="ARBA" id="ARBA00022842"/>
    </source>
</evidence>
<dbReference type="PANTHER" id="PTHR11596">
    <property type="entry name" value="ALKALINE PHOSPHATASE"/>
    <property type="match status" value="1"/>
</dbReference>
<accession>A0A432WUG9</accession>
<dbReference type="Gene3D" id="1.10.60.40">
    <property type="match status" value="1"/>
</dbReference>
<evidence type="ECO:0000256" key="2">
    <source>
        <dbReference type="ARBA" id="ARBA00022553"/>
    </source>
</evidence>
<organism evidence="11 12">
    <name type="scientific">Aliidiomarina shirensis</name>
    <dbReference type="NCBI Taxonomy" id="1048642"/>
    <lineage>
        <taxon>Bacteria</taxon>
        <taxon>Pseudomonadati</taxon>
        <taxon>Pseudomonadota</taxon>
        <taxon>Gammaproteobacteria</taxon>
        <taxon>Alteromonadales</taxon>
        <taxon>Idiomarinaceae</taxon>
        <taxon>Aliidiomarina</taxon>
    </lineage>
</organism>
<keyword evidence="6 8" id="KW-0460">Magnesium</keyword>
<evidence type="ECO:0000313" key="12">
    <source>
        <dbReference type="Proteomes" id="UP000286934"/>
    </source>
</evidence>
<dbReference type="RefSeq" id="WP_126806616.1">
    <property type="nucleotide sequence ID" value="NZ_PIPP01000002.1"/>
</dbReference>
<keyword evidence="4" id="KW-0378">Hydrolase</keyword>
<dbReference type="Pfam" id="PF00245">
    <property type="entry name" value="Alk_phosphatase"/>
    <property type="match status" value="1"/>
</dbReference>
<dbReference type="GO" id="GO:0046872">
    <property type="term" value="F:metal ion binding"/>
    <property type="evidence" value="ECO:0007669"/>
    <property type="project" value="UniProtKB-KW"/>
</dbReference>
<keyword evidence="3 8" id="KW-0479">Metal-binding</keyword>
<evidence type="ECO:0000256" key="5">
    <source>
        <dbReference type="ARBA" id="ARBA00022833"/>
    </source>
</evidence>
<feature type="binding site" evidence="8">
    <location>
        <position position="321"/>
    </location>
    <ligand>
        <name>Zn(2+)</name>
        <dbReference type="ChEBI" id="CHEBI:29105"/>
        <label>2</label>
    </ligand>
</feature>
<name>A0A432WUG9_9GAMM</name>
<feature type="binding site" evidence="8">
    <location>
        <position position="151"/>
    </location>
    <ligand>
        <name>Mg(2+)</name>
        <dbReference type="ChEBI" id="CHEBI:18420"/>
    </ligand>
</feature>
<comment type="cofactor">
    <cofactor evidence="8">
        <name>Zn(2+)</name>
        <dbReference type="ChEBI" id="CHEBI:29105"/>
    </cofactor>
    <text evidence="8">Binds 2 Zn(2+) ions.</text>
</comment>
<feature type="active site" description="Phosphoserine intermediate" evidence="7">
    <location>
        <position position="98"/>
    </location>
</feature>
<feature type="signal peptide" evidence="10">
    <location>
        <begin position="1"/>
        <end position="30"/>
    </location>
</feature>
<dbReference type="SMART" id="SM00098">
    <property type="entry name" value="alkPPc"/>
    <property type="match status" value="1"/>
</dbReference>
<feature type="binding site" evidence="8">
    <location>
        <position position="47"/>
    </location>
    <ligand>
        <name>Zn(2+)</name>
        <dbReference type="ChEBI" id="CHEBI:29105"/>
        <label>2</label>
    </ligand>
</feature>
<evidence type="ECO:0000256" key="8">
    <source>
        <dbReference type="PIRSR" id="PIRSR601952-2"/>
    </source>
</evidence>
<feature type="binding site" evidence="8">
    <location>
        <position position="47"/>
    </location>
    <ligand>
        <name>Mg(2+)</name>
        <dbReference type="ChEBI" id="CHEBI:18420"/>
    </ligand>
</feature>
<feature type="binding site" evidence="8">
    <location>
        <position position="279"/>
    </location>
    <ligand>
        <name>Zn(2+)</name>
        <dbReference type="ChEBI" id="CHEBI:29105"/>
        <label>2</label>
    </ligand>
</feature>
<dbReference type="PANTHER" id="PTHR11596:SF5">
    <property type="entry name" value="ALKALINE PHOSPHATASE"/>
    <property type="match status" value="1"/>
</dbReference>
<evidence type="ECO:0000256" key="4">
    <source>
        <dbReference type="ARBA" id="ARBA00022801"/>
    </source>
</evidence>
<dbReference type="Proteomes" id="UP000286934">
    <property type="component" value="Unassembled WGS sequence"/>
</dbReference>
<evidence type="ECO:0000256" key="3">
    <source>
        <dbReference type="ARBA" id="ARBA00022723"/>
    </source>
</evidence>
<protein>
    <submittedName>
        <fullName evidence="11">Alkaline phosphatase</fullName>
    </submittedName>
</protein>
<dbReference type="CDD" id="cd16012">
    <property type="entry name" value="ALP"/>
    <property type="match status" value="1"/>
</dbReference>
<dbReference type="AlphaFoldDB" id="A0A432WUG9"/>
<evidence type="ECO:0000313" key="11">
    <source>
        <dbReference type="EMBL" id="RUO37410.1"/>
    </source>
</evidence>
<feature type="binding site" evidence="8">
    <location>
        <position position="283"/>
    </location>
    <ligand>
        <name>Zn(2+)</name>
        <dbReference type="ChEBI" id="CHEBI:29105"/>
        <label>2</label>
    </ligand>
</feature>
<evidence type="ECO:0000256" key="7">
    <source>
        <dbReference type="PIRSR" id="PIRSR601952-1"/>
    </source>
</evidence>
<dbReference type="GO" id="GO:0004035">
    <property type="term" value="F:alkaline phosphatase activity"/>
    <property type="evidence" value="ECO:0007669"/>
    <property type="project" value="TreeGrafter"/>
</dbReference>
<dbReference type="EMBL" id="PIPP01000002">
    <property type="protein sequence ID" value="RUO37410.1"/>
    <property type="molecule type" value="Genomic_DNA"/>
</dbReference>
<evidence type="ECO:0000256" key="9">
    <source>
        <dbReference type="RuleBase" id="RU003946"/>
    </source>
</evidence>
<reference evidence="12" key="1">
    <citation type="journal article" date="2018" name="Front. Microbiol.">
        <title>Genome-Based Analysis Reveals the Taxonomy and Diversity of the Family Idiomarinaceae.</title>
        <authorList>
            <person name="Liu Y."/>
            <person name="Lai Q."/>
            <person name="Shao Z."/>
        </authorList>
    </citation>
    <scope>NUCLEOTIDE SEQUENCE [LARGE SCALE GENOMIC DNA]</scope>
    <source>
        <strain evidence="12">AIS</strain>
    </source>
</reference>
<dbReference type="PROSITE" id="PS00123">
    <property type="entry name" value="ALKALINE_PHOSPHATASE"/>
    <property type="match status" value="1"/>
</dbReference>
<feature type="chain" id="PRO_5019453130" evidence="10">
    <location>
        <begin position="31"/>
        <end position="456"/>
    </location>
</feature>
<feature type="binding site" evidence="8">
    <location>
        <position position="420"/>
    </location>
    <ligand>
        <name>Zn(2+)</name>
        <dbReference type="ChEBI" id="CHEBI:29105"/>
        <label>2</label>
    </ligand>
</feature>
<evidence type="ECO:0000256" key="10">
    <source>
        <dbReference type="SAM" id="SignalP"/>
    </source>
</evidence>
<proteinExistence type="inferred from homology"/>
<evidence type="ECO:0000256" key="1">
    <source>
        <dbReference type="ARBA" id="ARBA00005984"/>
    </source>
</evidence>
<dbReference type="SUPFAM" id="SSF53649">
    <property type="entry name" value="Alkaline phosphatase-like"/>
    <property type="match status" value="1"/>
</dbReference>
<dbReference type="PRINTS" id="PR00113">
    <property type="entry name" value="ALKPHPHTASE"/>
</dbReference>
<comment type="cofactor">
    <cofactor evidence="8">
        <name>Mg(2+)</name>
        <dbReference type="ChEBI" id="CHEBI:18420"/>
    </cofactor>
    <text evidence="8">Binds 1 Mg(2+) ion.</text>
</comment>
<dbReference type="InterPro" id="IPR017850">
    <property type="entry name" value="Alkaline_phosphatase_core_sf"/>
</dbReference>
<comment type="similarity">
    <text evidence="1 9">Belongs to the alkaline phosphatase family.</text>
</comment>
<keyword evidence="12" id="KW-1185">Reference proteome</keyword>
<feature type="binding site" evidence="8">
    <location>
        <position position="274"/>
    </location>
    <ligand>
        <name>Mg(2+)</name>
        <dbReference type="ChEBI" id="CHEBI:18420"/>
    </ligand>
</feature>
<keyword evidence="10" id="KW-0732">Signal</keyword>
<dbReference type="Gene3D" id="3.40.720.10">
    <property type="entry name" value="Alkaline Phosphatase, subunit A"/>
    <property type="match status" value="1"/>
</dbReference>
<sequence length="456" mass="50404">MLIPPRNQVKRTLIIGAAMLGLTLPIAATANEPAAEKPKQIILVIADGMGFPYLSAYRYFKDGRNATMATDIESTIFDDYLLGAASTYPADDTLVTDSAAGATALATGVKTYNGAISVDAEGNPIPTIMQRARTQGWQTAAIATTKVTHATPASFFTHAPSRRMEDEIADQFAEVDENGQPIFDLLLGSGRKHFVREDADGNRVSHLRTLNNRGVRVIESYEQLQTQQRLPLIGLFFDDSFPYVIDDEKRLEMMTREGLRLLGNNEKPFVLMIEASMVDWCGHANDIACAMHEMAELDELMMFLQEYAEGRDDTQIILTADHSTGGLTLGADGDYKFRAGDLHRIGRGLRTMAVDLNNMPAIDWDAYIDEYLPFPLSTDHQTALSDVAASTSERRRAEIQEILVDIVRYHTGAGWTTGGHTGEDVPVIAIGPWSDNFRGTQDHTDIAKKLFEWVQN</sequence>
<comment type="caution">
    <text evidence="11">The sequence shown here is derived from an EMBL/GenBank/DDBJ whole genome shotgun (WGS) entry which is preliminary data.</text>
</comment>
<keyword evidence="5 8" id="KW-0862">Zinc</keyword>
<dbReference type="OrthoDB" id="9794455at2"/>
<gene>
    <name evidence="11" type="ORF">CWE13_05475</name>
</gene>
<feature type="binding site" evidence="8">
    <location>
        <position position="322"/>
    </location>
    <ligand>
        <name>Zn(2+)</name>
        <dbReference type="ChEBI" id="CHEBI:29105"/>
        <label>2</label>
    </ligand>
</feature>
<dbReference type="InterPro" id="IPR018299">
    <property type="entry name" value="Alkaline_phosphatase_AS"/>
</dbReference>